<dbReference type="InterPro" id="IPR030923">
    <property type="entry name" value="LptG"/>
</dbReference>
<feature type="transmembrane region" description="Helical" evidence="9">
    <location>
        <begin position="94"/>
        <end position="117"/>
    </location>
</feature>
<dbReference type="Pfam" id="PF03739">
    <property type="entry name" value="LptF_LptG"/>
    <property type="match status" value="1"/>
</dbReference>
<dbReference type="NCBIfam" id="TIGR04408">
    <property type="entry name" value="LptG_lptG"/>
    <property type="match status" value="1"/>
</dbReference>
<sequence length="352" mass="37303">MSRLDRYIAGTVLGGALAALVILLALNFVVEFIEEAEDIGTGGYGLGTAVATVLLEMLQRAYEAFPMATLIGALVSLGTLAARHELVAIRAAGVSVAGVARPVVIAGLLLALIASALGEWLAPPATRLAQQLRSQAQGGEVAAAAEGFWVRDGERYLQAERAPARTVLEGVTVYRLADNRLVSITRAPRAEYLDGGWQLQAAEVTRFSAAGVTVEPPTTRRLAADLAPQTLEVVVLEPATLAAGELLRYVRYLENNGLSSDRYRLALWIKVATPLATVTMLVLTVPLVFASQRGGGAGQQIFIGVLVGLAFFLLNRFLNNAGVVYGLPPVVSALAPVLIFLALGLWGLRRVR</sequence>
<keyword evidence="11" id="KW-1185">Reference proteome</keyword>
<dbReference type="InterPro" id="IPR005495">
    <property type="entry name" value="LptG/LptF_permease"/>
</dbReference>
<keyword evidence="7 9" id="KW-0472">Membrane</keyword>
<comment type="function">
    <text evidence="1">Part of the ABC transporter complex LptBFG involved in the translocation of lipopolysaccharide (LPS) from the inner membrane to the outer membrane.</text>
</comment>
<dbReference type="OrthoDB" id="9776227at2"/>
<dbReference type="GO" id="GO:0043190">
    <property type="term" value="C:ATP-binding cassette (ABC) transporter complex"/>
    <property type="evidence" value="ECO:0007669"/>
    <property type="project" value="InterPro"/>
</dbReference>
<dbReference type="RefSeq" id="WP_109678791.1">
    <property type="nucleotide sequence ID" value="NZ_CP086615.1"/>
</dbReference>
<keyword evidence="4" id="KW-1003">Cell membrane</keyword>
<feature type="transmembrane region" description="Helical" evidence="9">
    <location>
        <begin position="265"/>
        <end position="289"/>
    </location>
</feature>
<feature type="transmembrane region" description="Helical" evidence="9">
    <location>
        <begin position="7"/>
        <end position="30"/>
    </location>
</feature>
<proteinExistence type="inferred from homology"/>
<dbReference type="GO" id="GO:0055085">
    <property type="term" value="P:transmembrane transport"/>
    <property type="evidence" value="ECO:0007669"/>
    <property type="project" value="InterPro"/>
</dbReference>
<evidence type="ECO:0000256" key="5">
    <source>
        <dbReference type="ARBA" id="ARBA00022692"/>
    </source>
</evidence>
<name>A0A2U2N172_9GAMM</name>
<keyword evidence="5 9" id="KW-0812">Transmembrane</keyword>
<evidence type="ECO:0000256" key="7">
    <source>
        <dbReference type="ARBA" id="ARBA00023136"/>
    </source>
</evidence>
<accession>A0A2U2N172</accession>
<dbReference type="AlphaFoldDB" id="A0A2U2N172"/>
<evidence type="ECO:0000256" key="2">
    <source>
        <dbReference type="ARBA" id="ARBA00004651"/>
    </source>
</evidence>
<evidence type="ECO:0000256" key="9">
    <source>
        <dbReference type="SAM" id="Phobius"/>
    </source>
</evidence>
<organism evidence="10 11">
    <name type="scientific">Sediminicurvatus halobius</name>
    <dbReference type="NCBI Taxonomy" id="2182432"/>
    <lineage>
        <taxon>Bacteria</taxon>
        <taxon>Pseudomonadati</taxon>
        <taxon>Pseudomonadota</taxon>
        <taxon>Gammaproteobacteria</taxon>
        <taxon>Chromatiales</taxon>
        <taxon>Ectothiorhodospiraceae</taxon>
        <taxon>Sediminicurvatus</taxon>
    </lineage>
</organism>
<evidence type="ECO:0000313" key="11">
    <source>
        <dbReference type="Proteomes" id="UP000245474"/>
    </source>
</evidence>
<reference evidence="10 11" key="1">
    <citation type="submission" date="2018-05" db="EMBL/GenBank/DDBJ databases">
        <title>Spiribacter halobius sp. nov., a moderately halophilic bacterium isolated from marine solar saltern.</title>
        <authorList>
            <person name="Zheng W.-S."/>
            <person name="Lu D.-C."/>
            <person name="Du Z.-J."/>
        </authorList>
    </citation>
    <scope>NUCLEOTIDE SEQUENCE [LARGE SCALE GENOMIC DNA]</scope>
    <source>
        <strain evidence="10 11">E85</strain>
    </source>
</reference>
<dbReference type="PANTHER" id="PTHR33529">
    <property type="entry name" value="SLR0882 PROTEIN-RELATED"/>
    <property type="match status" value="1"/>
</dbReference>
<comment type="similarity">
    <text evidence="3">Belongs to the LptF/LptG family.</text>
</comment>
<evidence type="ECO:0000256" key="8">
    <source>
        <dbReference type="ARBA" id="ARBA00026081"/>
    </source>
</evidence>
<feature type="transmembrane region" description="Helical" evidence="9">
    <location>
        <begin position="64"/>
        <end position="82"/>
    </location>
</feature>
<comment type="caution">
    <text evidence="10">The sequence shown here is derived from an EMBL/GenBank/DDBJ whole genome shotgun (WGS) entry which is preliminary data.</text>
</comment>
<evidence type="ECO:0000256" key="4">
    <source>
        <dbReference type="ARBA" id="ARBA00022475"/>
    </source>
</evidence>
<dbReference type="GO" id="GO:0015920">
    <property type="term" value="P:lipopolysaccharide transport"/>
    <property type="evidence" value="ECO:0007669"/>
    <property type="project" value="TreeGrafter"/>
</dbReference>
<feature type="transmembrane region" description="Helical" evidence="9">
    <location>
        <begin position="301"/>
        <end position="318"/>
    </location>
</feature>
<evidence type="ECO:0000313" key="10">
    <source>
        <dbReference type="EMBL" id="PWG62812.1"/>
    </source>
</evidence>
<dbReference type="PANTHER" id="PTHR33529:SF2">
    <property type="entry name" value="LIPOPOLYSACCHARIDE EXPORT SYSTEM PERMEASE PROTEIN LPTG"/>
    <property type="match status" value="1"/>
</dbReference>
<evidence type="ECO:0000256" key="6">
    <source>
        <dbReference type="ARBA" id="ARBA00022989"/>
    </source>
</evidence>
<dbReference type="EMBL" id="QFFI01000015">
    <property type="protein sequence ID" value="PWG62812.1"/>
    <property type="molecule type" value="Genomic_DNA"/>
</dbReference>
<evidence type="ECO:0000256" key="1">
    <source>
        <dbReference type="ARBA" id="ARBA00002265"/>
    </source>
</evidence>
<keyword evidence="6 9" id="KW-1133">Transmembrane helix</keyword>
<comment type="subunit">
    <text evidence="8">Component of the lipopolysaccharide transport and assembly complex. The LptBFG transporter is composed of two ATP-binding proteins (LptB) and two transmembrane proteins (LptF and LptG).</text>
</comment>
<dbReference type="Proteomes" id="UP000245474">
    <property type="component" value="Unassembled WGS sequence"/>
</dbReference>
<gene>
    <name evidence="10" type="primary">lptG</name>
    <name evidence="10" type="ORF">DEM34_10605</name>
</gene>
<protein>
    <submittedName>
        <fullName evidence="10">LPS export ABC transporter permease LptG</fullName>
    </submittedName>
</protein>
<feature type="transmembrane region" description="Helical" evidence="9">
    <location>
        <begin position="330"/>
        <end position="348"/>
    </location>
</feature>
<evidence type="ECO:0000256" key="3">
    <source>
        <dbReference type="ARBA" id="ARBA00007725"/>
    </source>
</evidence>
<comment type="subcellular location">
    <subcellularLocation>
        <location evidence="2">Cell membrane</location>
        <topology evidence="2">Multi-pass membrane protein</topology>
    </subcellularLocation>
</comment>